<accession>A0A369LA11</accession>
<reference evidence="1 2" key="1">
    <citation type="journal article" date="2018" name="Elife">
        <title>Discovery and characterization of a prevalent human gut bacterial enzyme sufficient for the inactivation of a family of plant toxins.</title>
        <authorList>
            <person name="Koppel N."/>
            <person name="Bisanz J.E."/>
            <person name="Pandelia M.E."/>
            <person name="Turnbaugh P.J."/>
            <person name="Balskus E.P."/>
        </authorList>
    </citation>
    <scope>NUCLEOTIDE SEQUENCE [LARGE SCALE GENOMIC DNA]</scope>
    <source>
        <strain evidence="1 2">OB21 GAM31</strain>
    </source>
</reference>
<sequence length="194" mass="22388">MNNTALDYLTRRFVLFSVEGTAEGAVIQTLYDNDLLVVPRDHVVMDNTYFDRPYTRLRKADKIADEYFGMSYESRDASGLTVARIVDSKSAKFEFPKRRQNGTEVLSFFTRPEIEMLVIQAEHAYGEWQKASRKNRQLKPSEFCSCNLGFSRLKEASFLKEYWSDAPKLVEAIQKHSEKVQRSKGELLLVDLLA</sequence>
<protein>
    <submittedName>
        <fullName evidence="1">Uncharacterized protein</fullName>
    </submittedName>
</protein>
<proteinExistence type="predicted"/>
<gene>
    <name evidence="1" type="ORF">C1881_09385</name>
</gene>
<dbReference type="RefSeq" id="WP_147269266.1">
    <property type="nucleotide sequence ID" value="NZ_PPTO01000019.1"/>
</dbReference>
<evidence type="ECO:0000313" key="2">
    <source>
        <dbReference type="Proteomes" id="UP000253975"/>
    </source>
</evidence>
<organism evidence="1 2">
    <name type="scientific">Slackia isoflavoniconvertens</name>
    <dbReference type="NCBI Taxonomy" id="572010"/>
    <lineage>
        <taxon>Bacteria</taxon>
        <taxon>Bacillati</taxon>
        <taxon>Actinomycetota</taxon>
        <taxon>Coriobacteriia</taxon>
        <taxon>Eggerthellales</taxon>
        <taxon>Eggerthellaceae</taxon>
        <taxon>Slackia</taxon>
    </lineage>
</organism>
<dbReference type="AlphaFoldDB" id="A0A369LA11"/>
<dbReference type="Proteomes" id="UP000253975">
    <property type="component" value="Unassembled WGS sequence"/>
</dbReference>
<evidence type="ECO:0000313" key="1">
    <source>
        <dbReference type="EMBL" id="RDB55507.1"/>
    </source>
</evidence>
<name>A0A369LA11_9ACTN</name>
<comment type="caution">
    <text evidence="1">The sequence shown here is derived from an EMBL/GenBank/DDBJ whole genome shotgun (WGS) entry which is preliminary data.</text>
</comment>
<dbReference type="EMBL" id="PPTO01000019">
    <property type="protein sequence ID" value="RDB55507.1"/>
    <property type="molecule type" value="Genomic_DNA"/>
</dbReference>